<dbReference type="NCBIfam" id="TIGR00831">
    <property type="entry name" value="a_cpa1"/>
    <property type="match status" value="1"/>
</dbReference>
<dbReference type="Proteomes" id="UP000003704">
    <property type="component" value="Unassembled WGS sequence"/>
</dbReference>
<dbReference type="PANTHER" id="PTHR10110:SF86">
    <property type="entry name" value="SODIUM_HYDROGEN EXCHANGER 7"/>
    <property type="match status" value="1"/>
</dbReference>
<keyword evidence="8 11" id="KW-0406">Ion transport</keyword>
<feature type="transmembrane region" description="Helical" evidence="11">
    <location>
        <begin position="364"/>
        <end position="388"/>
    </location>
</feature>
<dbReference type="GO" id="GO:0005886">
    <property type="term" value="C:plasma membrane"/>
    <property type="evidence" value="ECO:0007669"/>
    <property type="project" value="UniProtKB-SubCell"/>
</dbReference>
<dbReference type="EMBL" id="AKGD01000001">
    <property type="protein sequence ID" value="EIT72223.1"/>
    <property type="molecule type" value="Genomic_DNA"/>
</dbReference>
<comment type="caution">
    <text evidence="11">Lacks conserved residue(s) required for the propagation of feature annotation.</text>
</comment>
<keyword evidence="7 11" id="KW-0915">Sodium</keyword>
<sequence>MHATILVLTLLLCVAASAVILRVSRLPLPLTQIALGAAVTIPEHGIYVDLEPHLFLLLFVPPLLFADGWRMPKREFFQMRERILGLAFGLVLFTVVAVGSLLHWMVPGLPLAAAFALAAVLSPTDAVAVSAVAGRAGIPKRLMYVLEGEALMNDASGLTAFKFAVAAAMTGAFSLSAASLDFGFVAVGGLLFGIAMGWGMALFQKWLASWNQVQAQGIIVMTLLLPFATYLLAEEFGTSGILAAVAAGMTLNLKSDTDTSSVSGAETRIATTHMWRMMEYVLNGVIFVLMGMQLPDIIGEALTDSFYEGGLRDTSELLIYSVATWFALFVTRLIWVWGLLHVTHLVGRLRGTTTGPRQRPRKRLVVATALAGVRGAITLAGVLSVPLLLDNGSEFPQRSLMIFIAASVILISLIMAAVGLPWLLRGMTVDEDPEEQEEQAARIRACEAAVAAIANASRQDDPNHDEAASDPSPISAAASRLIQAYQSRITTLRVDEAAAEGLLERSAADRMLRLVGVRAEREEVMRLHREDEINDVVLNALLYEIDMRETALSTSSRKREH</sequence>
<evidence type="ECO:0000256" key="5">
    <source>
        <dbReference type="ARBA" id="ARBA00022692"/>
    </source>
</evidence>
<feature type="transmembrane region" description="Helical" evidence="11">
    <location>
        <begin position="318"/>
        <end position="343"/>
    </location>
</feature>
<dbReference type="Pfam" id="PF00999">
    <property type="entry name" value="Na_H_Exchanger"/>
    <property type="match status" value="1"/>
</dbReference>
<dbReference type="Gene3D" id="6.10.140.1330">
    <property type="match status" value="1"/>
</dbReference>
<dbReference type="InterPro" id="IPR018422">
    <property type="entry name" value="Cation/H_exchanger_CPA1"/>
</dbReference>
<keyword evidence="5 11" id="KW-0812">Transmembrane</keyword>
<feature type="transmembrane region" description="Helical" evidence="11">
    <location>
        <begin position="215"/>
        <end position="233"/>
    </location>
</feature>
<evidence type="ECO:0000256" key="3">
    <source>
        <dbReference type="ARBA" id="ARBA00022449"/>
    </source>
</evidence>
<feature type="transmembrane region" description="Helical" evidence="11">
    <location>
        <begin position="112"/>
        <end position="134"/>
    </location>
</feature>
<keyword evidence="10 11" id="KW-0739">Sodium transport</keyword>
<evidence type="ECO:0000256" key="10">
    <source>
        <dbReference type="ARBA" id="ARBA00023201"/>
    </source>
</evidence>
<evidence type="ECO:0000256" key="8">
    <source>
        <dbReference type="ARBA" id="ARBA00023065"/>
    </source>
</evidence>
<keyword evidence="2 11" id="KW-0813">Transport</keyword>
<feature type="transmembrane region" description="Helical" evidence="11">
    <location>
        <begin position="400"/>
        <end position="424"/>
    </location>
</feature>
<dbReference type="InterPro" id="IPR006153">
    <property type="entry name" value="Cation/H_exchanger_TM"/>
</dbReference>
<keyword evidence="4" id="KW-1003">Cell membrane</keyword>
<name>I8TES2_9GAMM</name>
<protein>
    <recommendedName>
        <fullName evidence="12">Cation/H+ exchanger transmembrane domain-containing protein</fullName>
    </recommendedName>
</protein>
<comment type="caution">
    <text evidence="13">The sequence shown here is derived from an EMBL/GenBank/DDBJ whole genome shotgun (WGS) entry which is preliminary data.</text>
</comment>
<gene>
    <name evidence="13" type="ORF">WQQ_23600</name>
</gene>
<feature type="transmembrane region" description="Helical" evidence="11">
    <location>
        <begin position="83"/>
        <end position="106"/>
    </location>
</feature>
<feature type="transmembrane region" description="Helical" evidence="11">
    <location>
        <begin position="277"/>
        <end position="298"/>
    </location>
</feature>
<dbReference type="GO" id="GO:0098719">
    <property type="term" value="P:sodium ion import across plasma membrane"/>
    <property type="evidence" value="ECO:0007669"/>
    <property type="project" value="TreeGrafter"/>
</dbReference>
<dbReference type="GO" id="GO:0051453">
    <property type="term" value="P:regulation of intracellular pH"/>
    <property type="evidence" value="ECO:0007669"/>
    <property type="project" value="TreeGrafter"/>
</dbReference>
<dbReference type="InterPro" id="IPR004705">
    <property type="entry name" value="Cation/H_exchanger_CPA1_bac"/>
</dbReference>
<evidence type="ECO:0000313" key="13">
    <source>
        <dbReference type="EMBL" id="EIT72223.1"/>
    </source>
</evidence>
<feature type="domain" description="Cation/H+ exchanger transmembrane" evidence="12">
    <location>
        <begin position="10"/>
        <end position="425"/>
    </location>
</feature>
<evidence type="ECO:0000259" key="12">
    <source>
        <dbReference type="Pfam" id="PF00999"/>
    </source>
</evidence>
<keyword evidence="3 11" id="KW-0050">Antiport</keyword>
<reference evidence="13 14" key="1">
    <citation type="journal article" date="2012" name="J. Bacteriol.">
        <title>Genome Sequence of n-Alkane-Degrading Hydrocarboniphaga effusa Strain AP103T (ATCC BAA-332T).</title>
        <authorList>
            <person name="Chang H.K."/>
            <person name="Zylstra G.J."/>
            <person name="Chae J.C."/>
        </authorList>
    </citation>
    <scope>NUCLEOTIDE SEQUENCE [LARGE SCALE GENOMIC DNA]</scope>
    <source>
        <strain evidence="13 14">AP103</strain>
    </source>
</reference>
<accession>I8TES2</accession>
<dbReference type="GO" id="GO:0015386">
    <property type="term" value="F:potassium:proton antiporter activity"/>
    <property type="evidence" value="ECO:0007669"/>
    <property type="project" value="TreeGrafter"/>
</dbReference>
<keyword evidence="11" id="KW-0997">Cell inner membrane</keyword>
<evidence type="ECO:0000256" key="2">
    <source>
        <dbReference type="ARBA" id="ARBA00022448"/>
    </source>
</evidence>
<evidence type="ECO:0000256" key="7">
    <source>
        <dbReference type="ARBA" id="ARBA00023053"/>
    </source>
</evidence>
<dbReference type="GO" id="GO:0015385">
    <property type="term" value="F:sodium:proton antiporter activity"/>
    <property type="evidence" value="ECO:0007669"/>
    <property type="project" value="InterPro"/>
</dbReference>
<keyword evidence="9 11" id="KW-0472">Membrane</keyword>
<dbReference type="PATRIC" id="fig|1172194.4.peg.2280"/>
<organism evidence="13 14">
    <name type="scientific">Hydrocarboniphaga effusa AP103</name>
    <dbReference type="NCBI Taxonomy" id="1172194"/>
    <lineage>
        <taxon>Bacteria</taxon>
        <taxon>Pseudomonadati</taxon>
        <taxon>Pseudomonadota</taxon>
        <taxon>Gammaproteobacteria</taxon>
        <taxon>Nevskiales</taxon>
        <taxon>Nevskiaceae</taxon>
        <taxon>Hydrocarboniphaga</taxon>
    </lineage>
</organism>
<comment type="function">
    <text evidence="11">Na(+)/H(+) antiporter that extrudes sodium in exchange for external protons.</text>
</comment>
<evidence type="ECO:0000256" key="1">
    <source>
        <dbReference type="ARBA" id="ARBA00004651"/>
    </source>
</evidence>
<dbReference type="STRING" id="1172194.WQQ_23600"/>
<dbReference type="PANTHER" id="PTHR10110">
    <property type="entry name" value="SODIUM/HYDROGEN EXCHANGER"/>
    <property type="match status" value="1"/>
</dbReference>
<feature type="transmembrane region" description="Helical" evidence="11">
    <location>
        <begin position="182"/>
        <end position="203"/>
    </location>
</feature>
<evidence type="ECO:0000313" key="14">
    <source>
        <dbReference type="Proteomes" id="UP000003704"/>
    </source>
</evidence>
<evidence type="ECO:0000256" key="9">
    <source>
        <dbReference type="ARBA" id="ARBA00023136"/>
    </source>
</evidence>
<dbReference type="AlphaFoldDB" id="I8TES2"/>
<evidence type="ECO:0000256" key="11">
    <source>
        <dbReference type="RuleBase" id="RU366002"/>
    </source>
</evidence>
<evidence type="ECO:0000256" key="4">
    <source>
        <dbReference type="ARBA" id="ARBA00022475"/>
    </source>
</evidence>
<comment type="subcellular location">
    <subcellularLocation>
        <location evidence="11">Cell inner membrane</location>
        <topology evidence="11">Multi-pass membrane protein</topology>
    </subcellularLocation>
    <subcellularLocation>
        <location evidence="1">Cell membrane</location>
        <topology evidence="1">Multi-pass membrane protein</topology>
    </subcellularLocation>
</comment>
<keyword evidence="14" id="KW-1185">Reference proteome</keyword>
<proteinExistence type="inferred from homology"/>
<comment type="similarity">
    <text evidence="11">Belongs to the monovalent cation:proton antiporter 1 (CPA1) transporter (TC 2.A.36) family.</text>
</comment>
<dbReference type="OrthoDB" id="9809206at2"/>
<evidence type="ECO:0000256" key="6">
    <source>
        <dbReference type="ARBA" id="ARBA00022989"/>
    </source>
</evidence>
<dbReference type="RefSeq" id="WP_007185303.1">
    <property type="nucleotide sequence ID" value="NZ_AKGD01000001.1"/>
</dbReference>
<keyword evidence="6 11" id="KW-1133">Transmembrane helix</keyword>